<evidence type="ECO:0000256" key="1">
    <source>
        <dbReference type="SAM" id="MobiDB-lite"/>
    </source>
</evidence>
<dbReference type="EMBL" id="JASPKY010000850">
    <property type="protein sequence ID" value="KAK9681077.1"/>
    <property type="molecule type" value="Genomic_DNA"/>
</dbReference>
<sequence length="147" mass="16581">MTELLSSSDSPSPCSSEAENRENSFQTPTLTLLDGKFFKYDSSSSNGRCLVATCVKCLPDIIKIKGSLSSTSNFISHLKRKHGEQIMEDYHQYAKQKIHEKQIKSAKTVKHNDCLTRASQDTVNSDIDKYFIHSMIPLNTVDDPFFI</sequence>
<protein>
    <recommendedName>
        <fullName evidence="4">BED-type domain-containing protein</fullName>
    </recommendedName>
</protein>
<accession>A0AAW1HWK0</accession>
<feature type="region of interest" description="Disordered" evidence="1">
    <location>
        <begin position="1"/>
        <end position="25"/>
    </location>
</feature>
<keyword evidence="3" id="KW-1185">Reference proteome</keyword>
<comment type="caution">
    <text evidence="2">The sequence shown here is derived from an EMBL/GenBank/DDBJ whole genome shotgun (WGS) entry which is preliminary data.</text>
</comment>
<evidence type="ECO:0008006" key="4">
    <source>
        <dbReference type="Google" id="ProtNLM"/>
    </source>
</evidence>
<reference evidence="2 3" key="1">
    <citation type="journal article" date="2024" name="BMC Genomics">
        <title>De novo assembly and annotation of Popillia japonica's genome with initial clues to its potential as an invasive pest.</title>
        <authorList>
            <person name="Cucini C."/>
            <person name="Boschi S."/>
            <person name="Funari R."/>
            <person name="Cardaioli E."/>
            <person name="Iannotti N."/>
            <person name="Marturano G."/>
            <person name="Paoli F."/>
            <person name="Bruttini M."/>
            <person name="Carapelli A."/>
            <person name="Frati F."/>
            <person name="Nardi F."/>
        </authorList>
    </citation>
    <scope>NUCLEOTIDE SEQUENCE [LARGE SCALE GENOMIC DNA]</scope>
    <source>
        <strain evidence="2">DMR45628</strain>
    </source>
</reference>
<name>A0AAW1HWK0_POPJA</name>
<organism evidence="2 3">
    <name type="scientific">Popillia japonica</name>
    <name type="common">Japanese beetle</name>
    <dbReference type="NCBI Taxonomy" id="7064"/>
    <lineage>
        <taxon>Eukaryota</taxon>
        <taxon>Metazoa</taxon>
        <taxon>Ecdysozoa</taxon>
        <taxon>Arthropoda</taxon>
        <taxon>Hexapoda</taxon>
        <taxon>Insecta</taxon>
        <taxon>Pterygota</taxon>
        <taxon>Neoptera</taxon>
        <taxon>Endopterygota</taxon>
        <taxon>Coleoptera</taxon>
        <taxon>Polyphaga</taxon>
        <taxon>Scarabaeiformia</taxon>
        <taxon>Scarabaeidae</taxon>
        <taxon>Rutelinae</taxon>
        <taxon>Popillia</taxon>
    </lineage>
</organism>
<evidence type="ECO:0000313" key="3">
    <source>
        <dbReference type="Proteomes" id="UP001458880"/>
    </source>
</evidence>
<dbReference type="AlphaFoldDB" id="A0AAW1HWK0"/>
<feature type="compositionally biased region" description="Low complexity" evidence="1">
    <location>
        <begin position="1"/>
        <end position="16"/>
    </location>
</feature>
<gene>
    <name evidence="2" type="ORF">QE152_g38601</name>
</gene>
<evidence type="ECO:0000313" key="2">
    <source>
        <dbReference type="EMBL" id="KAK9681077.1"/>
    </source>
</evidence>
<proteinExistence type="predicted"/>
<dbReference type="Proteomes" id="UP001458880">
    <property type="component" value="Unassembled WGS sequence"/>
</dbReference>